<dbReference type="AlphaFoldDB" id="A0AA88NXX2"/>
<evidence type="ECO:0000256" key="1">
    <source>
        <dbReference type="SAM" id="MobiDB-lite"/>
    </source>
</evidence>
<keyword evidence="3" id="KW-1185">Reference proteome</keyword>
<dbReference type="EMBL" id="JAVHJS010000002">
    <property type="protein sequence ID" value="KAK2866565.1"/>
    <property type="molecule type" value="Genomic_DNA"/>
</dbReference>
<sequence>MAANGKTSKQPRPSQLSDPAHLHQNSNGADHVTACLRVLTVPGEARLRKHLDRKTPCGIFSFTSVRSGEPHTKLRLSDFFCVSEAVVFFCQIKNKTNTDNNPDLCGDLHASSLKLAEQRITRWTLSQDCGSV</sequence>
<accession>A0AA88NXX2</accession>
<name>A0AA88NXX2_TACVA</name>
<dbReference type="Proteomes" id="UP001187315">
    <property type="component" value="Unassembled WGS sequence"/>
</dbReference>
<feature type="region of interest" description="Disordered" evidence="1">
    <location>
        <begin position="1"/>
        <end position="25"/>
    </location>
</feature>
<evidence type="ECO:0000313" key="3">
    <source>
        <dbReference type="Proteomes" id="UP001187315"/>
    </source>
</evidence>
<gene>
    <name evidence="2" type="ORF">Q7C36_002621</name>
</gene>
<reference evidence="2" key="1">
    <citation type="submission" date="2023-08" db="EMBL/GenBank/DDBJ databases">
        <title>Pelteobagrus vachellii genome.</title>
        <authorList>
            <person name="Liu H."/>
        </authorList>
    </citation>
    <scope>NUCLEOTIDE SEQUENCE</scope>
    <source>
        <strain evidence="2">PRFRI_2022a</strain>
        <tissue evidence="2">Muscle</tissue>
    </source>
</reference>
<proteinExistence type="predicted"/>
<comment type="caution">
    <text evidence="2">The sequence shown here is derived from an EMBL/GenBank/DDBJ whole genome shotgun (WGS) entry which is preliminary data.</text>
</comment>
<protein>
    <submittedName>
        <fullName evidence="2">Uncharacterized protein</fullName>
    </submittedName>
</protein>
<evidence type="ECO:0000313" key="2">
    <source>
        <dbReference type="EMBL" id="KAK2866565.1"/>
    </source>
</evidence>
<organism evidence="2 3">
    <name type="scientific">Tachysurus vachellii</name>
    <name type="common">Darkbarbel catfish</name>
    <name type="synonym">Pelteobagrus vachellii</name>
    <dbReference type="NCBI Taxonomy" id="175792"/>
    <lineage>
        <taxon>Eukaryota</taxon>
        <taxon>Metazoa</taxon>
        <taxon>Chordata</taxon>
        <taxon>Craniata</taxon>
        <taxon>Vertebrata</taxon>
        <taxon>Euteleostomi</taxon>
        <taxon>Actinopterygii</taxon>
        <taxon>Neopterygii</taxon>
        <taxon>Teleostei</taxon>
        <taxon>Ostariophysi</taxon>
        <taxon>Siluriformes</taxon>
        <taxon>Bagridae</taxon>
        <taxon>Tachysurus</taxon>
    </lineage>
</organism>